<keyword evidence="2" id="KW-0472">Membrane</keyword>
<accession>A0A813EDZ7</accession>
<feature type="transmembrane region" description="Helical" evidence="2">
    <location>
        <begin position="12"/>
        <end position="34"/>
    </location>
</feature>
<evidence type="ECO:0000256" key="2">
    <source>
        <dbReference type="SAM" id="Phobius"/>
    </source>
</evidence>
<evidence type="ECO:0000256" key="1">
    <source>
        <dbReference type="SAM" id="MobiDB-lite"/>
    </source>
</evidence>
<proteinExistence type="predicted"/>
<sequence>MASFSSLLGSEAFLPAASFFFGIAGAMAFVATGASATPTTWGKEEEEDEVDVSATSGSDSVPRGGDGAASREEKLGEGSAEGHQLAEGDKDGQLRQRQPQPLGKGLTLEQESRIRDGVRRLPPESRKALQDWLNMEDGNKMALLAMNCLVLILVLGMLLIGAACLIGFYEVNVFDLETWRNGAALLGLAGPGGGQHQAKVLAAPSYAHDLAEL</sequence>
<keyword evidence="2" id="KW-1133">Transmembrane helix</keyword>
<gene>
    <name evidence="3" type="ORF">PGLA1383_LOCUS14332</name>
</gene>
<dbReference type="Proteomes" id="UP000654075">
    <property type="component" value="Unassembled WGS sequence"/>
</dbReference>
<feature type="transmembrane region" description="Helical" evidence="2">
    <location>
        <begin position="142"/>
        <end position="169"/>
    </location>
</feature>
<organism evidence="3 4">
    <name type="scientific">Polarella glacialis</name>
    <name type="common">Dinoflagellate</name>
    <dbReference type="NCBI Taxonomy" id="89957"/>
    <lineage>
        <taxon>Eukaryota</taxon>
        <taxon>Sar</taxon>
        <taxon>Alveolata</taxon>
        <taxon>Dinophyceae</taxon>
        <taxon>Suessiales</taxon>
        <taxon>Suessiaceae</taxon>
        <taxon>Polarella</taxon>
    </lineage>
</organism>
<feature type="region of interest" description="Disordered" evidence="1">
    <location>
        <begin position="38"/>
        <end position="107"/>
    </location>
</feature>
<keyword evidence="2" id="KW-0812">Transmembrane</keyword>
<evidence type="ECO:0000313" key="3">
    <source>
        <dbReference type="EMBL" id="CAE8595840.1"/>
    </source>
</evidence>
<feature type="compositionally biased region" description="Basic and acidic residues" evidence="1">
    <location>
        <begin position="84"/>
        <end position="94"/>
    </location>
</feature>
<comment type="caution">
    <text evidence="3">The sequence shown here is derived from an EMBL/GenBank/DDBJ whole genome shotgun (WGS) entry which is preliminary data.</text>
</comment>
<protein>
    <recommendedName>
        <fullName evidence="5">Transmembrane protein</fullName>
    </recommendedName>
</protein>
<reference evidence="3" key="1">
    <citation type="submission" date="2021-02" db="EMBL/GenBank/DDBJ databases">
        <authorList>
            <person name="Dougan E. K."/>
            <person name="Rhodes N."/>
            <person name="Thang M."/>
            <person name="Chan C."/>
        </authorList>
    </citation>
    <scope>NUCLEOTIDE SEQUENCE</scope>
</reference>
<keyword evidence="4" id="KW-1185">Reference proteome</keyword>
<evidence type="ECO:0008006" key="5">
    <source>
        <dbReference type="Google" id="ProtNLM"/>
    </source>
</evidence>
<dbReference type="EMBL" id="CAJNNV010008159">
    <property type="protein sequence ID" value="CAE8595840.1"/>
    <property type="molecule type" value="Genomic_DNA"/>
</dbReference>
<dbReference type="AlphaFoldDB" id="A0A813EDZ7"/>
<name>A0A813EDZ7_POLGL</name>
<evidence type="ECO:0000313" key="4">
    <source>
        <dbReference type="Proteomes" id="UP000654075"/>
    </source>
</evidence>
<dbReference type="OrthoDB" id="433081at2759"/>